<organism evidence="1 2">
    <name type="scientific">Imtechella halotolerans K1</name>
    <dbReference type="NCBI Taxonomy" id="946077"/>
    <lineage>
        <taxon>Bacteria</taxon>
        <taxon>Pseudomonadati</taxon>
        <taxon>Bacteroidota</taxon>
        <taxon>Flavobacteriia</taxon>
        <taxon>Flavobacteriales</taxon>
        <taxon>Flavobacteriaceae</taxon>
        <taxon>Imtechella</taxon>
    </lineage>
</organism>
<sequence length="36" mass="4337">MLQKLYRHSDLKSTLNYQANFIHREADDALDRVINF</sequence>
<dbReference type="Proteomes" id="UP000005938">
    <property type="component" value="Unassembled WGS sequence"/>
</dbReference>
<keyword evidence="2" id="KW-1185">Reference proteome</keyword>
<name>I0W6L3_9FLAO</name>
<evidence type="ECO:0000313" key="2">
    <source>
        <dbReference type="Proteomes" id="UP000005938"/>
    </source>
</evidence>
<protein>
    <submittedName>
        <fullName evidence="1">Tyrosine type site-specific recombinase</fullName>
    </submittedName>
</protein>
<accession>I0W6L3</accession>
<comment type="caution">
    <text evidence="1">The sequence shown here is derived from an EMBL/GenBank/DDBJ whole genome shotgun (WGS) entry which is preliminary data.</text>
</comment>
<reference evidence="1 2" key="1">
    <citation type="journal article" date="2012" name="J. Bacteriol.">
        <title>Genome Sequence of the Halotolerant Bacterium Imtechella halotolerans K1T.</title>
        <authorList>
            <person name="Kumar S."/>
            <person name="Vikram S."/>
            <person name="Subramanian S."/>
            <person name="Raghava G.P."/>
            <person name="Pinnaka A.K."/>
        </authorList>
    </citation>
    <scope>NUCLEOTIDE SEQUENCE [LARGE SCALE GENOMIC DNA]</scope>
    <source>
        <strain evidence="1 2">K1</strain>
    </source>
</reference>
<gene>
    <name evidence="1" type="ORF">W5A_13210</name>
</gene>
<dbReference type="AlphaFoldDB" id="I0W6L3"/>
<dbReference type="STRING" id="946077.W5A_13210"/>
<proteinExistence type="predicted"/>
<dbReference type="eggNOG" id="COG0582">
    <property type="taxonomic scope" value="Bacteria"/>
</dbReference>
<evidence type="ECO:0000313" key="1">
    <source>
        <dbReference type="EMBL" id="EID72029.1"/>
    </source>
</evidence>
<dbReference type="EMBL" id="AJJU01000038">
    <property type="protein sequence ID" value="EID72029.1"/>
    <property type="molecule type" value="Genomic_DNA"/>
</dbReference>